<dbReference type="InterPro" id="IPR018170">
    <property type="entry name" value="Aldo/ket_reductase_CS"/>
</dbReference>
<dbReference type="SUPFAM" id="SSF51430">
    <property type="entry name" value="NAD(P)-linked oxidoreductase"/>
    <property type="match status" value="1"/>
</dbReference>
<keyword evidence="6" id="KW-1185">Reference proteome</keyword>
<sequence length="288" mass="33103">MDNKKNGKRCYTLSCGVRIPKIGFGTYKAAEGGTSKIIAQAIEAGYRCFDTASFYKTEKHLADAVEKSGIERKDFFYISKLWKTDMGRKKTKAAFEKTLSALRTDYLDLYLIHWPLPFIPCPDWEKLDVETWSVMEELVAQGRIRAIGLSNFLPHHIENIVRNCNIMPAVNQIEFHPGYTQESTVRYCKRMGIRVLAWSPIGRTRMLNDSLIVSLSQKYRVSPAQICLRFAVQRGIIPVPKASSVERIKENLNLWSFKIDVQDMQRLESMPPAGWSGEHPDRERVYFT</sequence>
<keyword evidence="3" id="KW-0560">Oxidoreductase</keyword>
<dbReference type="RefSeq" id="WP_021686757.1">
    <property type="nucleotide sequence ID" value="NZ_KI260561.1"/>
</dbReference>
<comment type="caution">
    <text evidence="5">The sequence shown here is derived from an EMBL/GenBank/DDBJ whole genome shotgun (WGS) entry which is preliminary data.</text>
</comment>
<evidence type="ECO:0000259" key="4">
    <source>
        <dbReference type="Pfam" id="PF00248"/>
    </source>
</evidence>
<evidence type="ECO:0000313" key="5">
    <source>
        <dbReference type="EMBL" id="ERJ94384.1"/>
    </source>
</evidence>
<feature type="domain" description="NADP-dependent oxidoreductase" evidence="4">
    <location>
        <begin position="22"/>
        <end position="269"/>
    </location>
</feature>
<reference evidence="5 6" key="1">
    <citation type="submission" date="2013-08" db="EMBL/GenBank/DDBJ databases">
        <authorList>
            <person name="Weinstock G."/>
            <person name="Sodergren E."/>
            <person name="Wylie T."/>
            <person name="Fulton L."/>
            <person name="Fulton R."/>
            <person name="Fronick C."/>
            <person name="O'Laughlin M."/>
            <person name="Godfrey J."/>
            <person name="Miner T."/>
            <person name="Herter B."/>
            <person name="Appelbaum E."/>
            <person name="Cordes M."/>
            <person name="Lek S."/>
            <person name="Wollam A."/>
            <person name="Pepin K.H."/>
            <person name="Palsikar V.B."/>
            <person name="Mitreva M."/>
            <person name="Wilson R.K."/>
        </authorList>
    </citation>
    <scope>NUCLEOTIDE SEQUENCE [LARGE SCALE GENOMIC DNA]</scope>
    <source>
        <strain evidence="5 6">ATCC 700332</strain>
    </source>
</reference>
<dbReference type="InterPro" id="IPR036812">
    <property type="entry name" value="NAD(P)_OxRdtase_dom_sf"/>
</dbReference>
<dbReference type="InterPro" id="IPR020471">
    <property type="entry name" value="AKR"/>
</dbReference>
<organism evidence="5 6">
    <name type="scientific">Treponema lecithinolyticum ATCC 700332</name>
    <dbReference type="NCBI Taxonomy" id="1321815"/>
    <lineage>
        <taxon>Bacteria</taxon>
        <taxon>Pseudomonadati</taxon>
        <taxon>Spirochaetota</taxon>
        <taxon>Spirochaetia</taxon>
        <taxon>Spirochaetales</taxon>
        <taxon>Treponemataceae</taxon>
        <taxon>Treponema</taxon>
    </lineage>
</organism>
<dbReference type="PRINTS" id="PR00069">
    <property type="entry name" value="ALDKETRDTASE"/>
</dbReference>
<dbReference type="PANTHER" id="PTHR43827:SF3">
    <property type="entry name" value="NADP-DEPENDENT OXIDOREDUCTASE DOMAIN-CONTAINING PROTEIN"/>
    <property type="match status" value="1"/>
</dbReference>
<dbReference type="InterPro" id="IPR023210">
    <property type="entry name" value="NADP_OxRdtase_dom"/>
</dbReference>
<dbReference type="Gene3D" id="3.20.20.100">
    <property type="entry name" value="NADP-dependent oxidoreductase domain"/>
    <property type="match status" value="1"/>
</dbReference>
<dbReference type="PIRSF" id="PIRSF000097">
    <property type="entry name" value="AKR"/>
    <property type="match status" value="1"/>
</dbReference>
<accession>A0ABN0P2I1</accession>
<dbReference type="CDD" id="cd19071">
    <property type="entry name" value="AKR_AKR1-5-like"/>
    <property type="match status" value="1"/>
</dbReference>
<dbReference type="PROSITE" id="PS00062">
    <property type="entry name" value="ALDOKETO_REDUCTASE_2"/>
    <property type="match status" value="1"/>
</dbReference>
<evidence type="ECO:0000256" key="2">
    <source>
        <dbReference type="ARBA" id="ARBA00022857"/>
    </source>
</evidence>
<dbReference type="PANTHER" id="PTHR43827">
    <property type="entry name" value="2,5-DIKETO-D-GLUCONIC ACID REDUCTASE"/>
    <property type="match status" value="1"/>
</dbReference>
<protein>
    <submittedName>
        <fullName evidence="5">Glyoxal reductase</fullName>
    </submittedName>
</protein>
<proteinExistence type="inferred from homology"/>
<gene>
    <name evidence="5" type="ORF">HMPREF9193_00356</name>
</gene>
<evidence type="ECO:0000313" key="6">
    <source>
        <dbReference type="Proteomes" id="UP000016649"/>
    </source>
</evidence>
<dbReference type="Pfam" id="PF00248">
    <property type="entry name" value="Aldo_ket_red"/>
    <property type="match status" value="1"/>
</dbReference>
<dbReference type="EMBL" id="AWVH01000005">
    <property type="protein sequence ID" value="ERJ94384.1"/>
    <property type="molecule type" value="Genomic_DNA"/>
</dbReference>
<keyword evidence="2" id="KW-0521">NADP</keyword>
<evidence type="ECO:0000256" key="1">
    <source>
        <dbReference type="ARBA" id="ARBA00007905"/>
    </source>
</evidence>
<dbReference type="Proteomes" id="UP000016649">
    <property type="component" value="Unassembled WGS sequence"/>
</dbReference>
<name>A0ABN0P2I1_TRELE</name>
<evidence type="ECO:0000256" key="3">
    <source>
        <dbReference type="ARBA" id="ARBA00023002"/>
    </source>
</evidence>
<comment type="similarity">
    <text evidence="1">Belongs to the aldo/keto reductase family.</text>
</comment>